<name>A0AA38CFL6_TAXCH</name>
<protein>
    <recommendedName>
        <fullName evidence="3">Alpha/beta hydrolase fold-3 domain-containing protein</fullName>
    </recommendedName>
</protein>
<accession>A0AA38CFL6</accession>
<dbReference type="EMBL" id="JAHRHJ020000010">
    <property type="protein sequence ID" value="KAH9299205.1"/>
    <property type="molecule type" value="Genomic_DNA"/>
</dbReference>
<gene>
    <name evidence="1" type="ORF">KI387_030887</name>
</gene>
<dbReference type="SUPFAM" id="SSF53474">
    <property type="entry name" value="alpha/beta-Hydrolases"/>
    <property type="match status" value="1"/>
</dbReference>
<dbReference type="PANTHER" id="PTHR23024:SF635">
    <property type="entry name" value="OS07G0162700 PROTEIN"/>
    <property type="match status" value="1"/>
</dbReference>
<keyword evidence="2" id="KW-1185">Reference proteome</keyword>
<feature type="non-terminal residue" evidence="1">
    <location>
        <position position="93"/>
    </location>
</feature>
<evidence type="ECO:0008006" key="3">
    <source>
        <dbReference type="Google" id="ProtNLM"/>
    </source>
</evidence>
<evidence type="ECO:0000313" key="2">
    <source>
        <dbReference type="Proteomes" id="UP000824469"/>
    </source>
</evidence>
<organism evidence="1 2">
    <name type="scientific">Taxus chinensis</name>
    <name type="common">Chinese yew</name>
    <name type="synonym">Taxus wallichiana var. chinensis</name>
    <dbReference type="NCBI Taxonomy" id="29808"/>
    <lineage>
        <taxon>Eukaryota</taxon>
        <taxon>Viridiplantae</taxon>
        <taxon>Streptophyta</taxon>
        <taxon>Embryophyta</taxon>
        <taxon>Tracheophyta</taxon>
        <taxon>Spermatophyta</taxon>
        <taxon>Pinopsida</taxon>
        <taxon>Pinidae</taxon>
        <taxon>Conifers II</taxon>
        <taxon>Cupressales</taxon>
        <taxon>Taxaceae</taxon>
        <taxon>Taxus</taxon>
    </lineage>
</organism>
<dbReference type="InterPro" id="IPR029058">
    <property type="entry name" value="AB_hydrolase_fold"/>
</dbReference>
<evidence type="ECO:0000313" key="1">
    <source>
        <dbReference type="EMBL" id="KAH9299205.1"/>
    </source>
</evidence>
<proteinExistence type="predicted"/>
<dbReference type="InterPro" id="IPR050466">
    <property type="entry name" value="Carboxylest/Gibb_receptor"/>
</dbReference>
<dbReference type="PANTHER" id="PTHR23024">
    <property type="entry name" value="ARYLACETAMIDE DEACETYLASE"/>
    <property type="match status" value="1"/>
</dbReference>
<dbReference type="Gene3D" id="3.40.50.1820">
    <property type="entry name" value="alpha/beta hydrolase"/>
    <property type="match status" value="1"/>
</dbReference>
<dbReference type="AlphaFoldDB" id="A0AA38CFL6"/>
<sequence>TEPVEEVREFWGLIKLYSDGSAVRTPDPTTPASSQFTDGVASKDVVINPGTGVWARIFKPETASQKPPLVIYFHGGGFVVCSTACVEYHAFLH</sequence>
<dbReference type="Proteomes" id="UP000824469">
    <property type="component" value="Unassembled WGS sequence"/>
</dbReference>
<feature type="non-terminal residue" evidence="1">
    <location>
        <position position="1"/>
    </location>
</feature>
<reference evidence="1 2" key="1">
    <citation type="journal article" date="2021" name="Nat. Plants">
        <title>The Taxus genome provides insights into paclitaxel biosynthesis.</title>
        <authorList>
            <person name="Xiong X."/>
            <person name="Gou J."/>
            <person name="Liao Q."/>
            <person name="Li Y."/>
            <person name="Zhou Q."/>
            <person name="Bi G."/>
            <person name="Li C."/>
            <person name="Du R."/>
            <person name="Wang X."/>
            <person name="Sun T."/>
            <person name="Guo L."/>
            <person name="Liang H."/>
            <person name="Lu P."/>
            <person name="Wu Y."/>
            <person name="Zhang Z."/>
            <person name="Ro D.K."/>
            <person name="Shang Y."/>
            <person name="Huang S."/>
            <person name="Yan J."/>
        </authorList>
    </citation>
    <scope>NUCLEOTIDE SEQUENCE [LARGE SCALE GENOMIC DNA]</scope>
    <source>
        <strain evidence="1">Ta-2019</strain>
    </source>
</reference>
<comment type="caution">
    <text evidence="1">The sequence shown here is derived from an EMBL/GenBank/DDBJ whole genome shotgun (WGS) entry which is preliminary data.</text>
</comment>